<protein>
    <submittedName>
        <fullName evidence="1">Uncharacterized protein</fullName>
    </submittedName>
</protein>
<proteinExistence type="predicted"/>
<dbReference type="RefSeq" id="WP_309769632.1">
    <property type="nucleotide sequence ID" value="NZ_JAVIZC010000001.1"/>
</dbReference>
<dbReference type="AlphaFoldDB" id="A0AAJ2B8W5"/>
<evidence type="ECO:0000313" key="1">
    <source>
        <dbReference type="EMBL" id="MDR6100582.1"/>
    </source>
</evidence>
<gene>
    <name evidence="1" type="ORF">QE369_000760</name>
</gene>
<reference evidence="1" key="1">
    <citation type="submission" date="2023-08" db="EMBL/GenBank/DDBJ databases">
        <title>Functional and genomic diversity of the sorghum phyllosphere microbiome.</title>
        <authorList>
            <person name="Shade A."/>
        </authorList>
    </citation>
    <scope>NUCLEOTIDE SEQUENCE</scope>
    <source>
        <strain evidence="1">SORGH_AS_0974</strain>
    </source>
</reference>
<dbReference type="Proteomes" id="UP001255601">
    <property type="component" value="Unassembled WGS sequence"/>
</dbReference>
<dbReference type="EMBL" id="JAVIZC010000001">
    <property type="protein sequence ID" value="MDR6100582.1"/>
    <property type="molecule type" value="Genomic_DNA"/>
</dbReference>
<comment type="caution">
    <text evidence="1">The sequence shown here is derived from an EMBL/GenBank/DDBJ whole genome shotgun (WGS) entry which is preliminary data.</text>
</comment>
<name>A0AAJ2B8W5_9HYPH</name>
<sequence length="72" mass="8136">MTTNHTNITGPYRVSYRTRDIYDITINAASETEARAKAEALWKLAPELFDHEFRADGSFEIEATPFDILGAD</sequence>
<organism evidence="1 2">
    <name type="scientific">Agrobacterium larrymoorei</name>
    <dbReference type="NCBI Taxonomy" id="160699"/>
    <lineage>
        <taxon>Bacteria</taxon>
        <taxon>Pseudomonadati</taxon>
        <taxon>Pseudomonadota</taxon>
        <taxon>Alphaproteobacteria</taxon>
        <taxon>Hyphomicrobiales</taxon>
        <taxon>Rhizobiaceae</taxon>
        <taxon>Rhizobium/Agrobacterium group</taxon>
        <taxon>Agrobacterium</taxon>
    </lineage>
</organism>
<accession>A0AAJ2B8W5</accession>
<evidence type="ECO:0000313" key="2">
    <source>
        <dbReference type="Proteomes" id="UP001255601"/>
    </source>
</evidence>